<dbReference type="SUPFAM" id="SSF56024">
    <property type="entry name" value="Phospholipase D/nuclease"/>
    <property type="match status" value="1"/>
</dbReference>
<keyword evidence="4" id="KW-0547">Nucleotide-binding</keyword>
<keyword evidence="5" id="KW-1185">Reference proteome</keyword>
<evidence type="ECO:0000259" key="2">
    <source>
        <dbReference type="PROSITE" id="PS51192"/>
    </source>
</evidence>
<sequence>MIDNDLKFFTNEPDRNLYERFNNILNSSTQYFDILVGYFRTSGFYRLYPAMEKVDKIRVLVGLNVDHKTIEIINQSKKELEFETLSHKEAKDEFSKVVEKEFANSEDSLEVEKSVRTFIDWLKTSKMEMRMYTESPIHAKVYIMRKNMEFVPDTYGSVITGSSNFSDAGLKNNLEFNVELKDKSDVVFALEKFEKLWEKSVAITDAYVETIEDKTWLKSDITPYEIYLKTIYEFFEEEINEDSNTSLEALLPEGYMQLQYQQDAVTQAQKILKAYGGVFISDVVGLGKTYICAMLAKSLKNKRKLIICPPVLIDYWKRVLEEFDVAARVESLGKLDRLLEDEKELAKYEYVFIDEAHRFRNQDTESFNLLHQICYNKKVILISATPINNYSSDIENQIYLFQSKHNSTIIPNIKNIEGFFAKLNGSLKRLEKGTPEYYAQSRRNSEIIRDSILRHIMIRRTRKEIMTFYKNDLAKQGLSFPELGTPEKVIYTFDDKIEEVFKETMNTIKSLDYSRYTPLLYLNENKKYSQMMVAQSNMGGFMKSILVKRLESSFYAFKQTLSRFIDSYKKFIEMCENGDVYISKKVNVYDLLDSGDDKKLLEFIDEERIKHFKFSEFNQKFMPCLNRDLSLLEELKAHWEEITDDPKLEQFKKELKSNKILKGTKIIVFTESKETAEYLGSNLKDMYQDKVVVFSGASNRQLKKEIEYSFNPLYQNEGKDKYQILITTDVLAEGINLHRSNVVINYDLPWNPTRIMQRVGRINRVGTAFDKIYVFNFFPTSQSNQHLSLKDRIIEKIQVFHDTLGEDFKYLSEDEDVSSHNLYERLTGNLEDDDSDGTNHELAYLALIREIRENDIDLFEKIKRLPLKGKAGKNSQLVNGNATITFMRKGALKVFVKTEQTNTEQLTFINAIKYIESDKDEKAIGVSADYYEDLNKNKQLFDEILNEEKIATMEKTVITGNDGKIIKIIKSLLNCKKFTVTQEKQLKHLIALWEDGIIPQPITKSIIKDLKDIQDELQAFYIIQEKIPERYFTDKNMNQANSNGKQQVILSSFMRNGVVN</sequence>
<dbReference type="InterPro" id="IPR025202">
    <property type="entry name" value="PLD-like_dom"/>
</dbReference>
<gene>
    <name evidence="4" type="ORF">GH808_05650</name>
</gene>
<dbReference type="SMART" id="SM00490">
    <property type="entry name" value="HELICc"/>
    <property type="match status" value="1"/>
</dbReference>
<name>A0ABR6WU62_9FIRM</name>
<dbReference type="Gene3D" id="3.40.50.300">
    <property type="entry name" value="P-loop containing nucleotide triphosphate hydrolases"/>
    <property type="match status" value="2"/>
</dbReference>
<dbReference type="Pfam" id="PF00176">
    <property type="entry name" value="SNF2-rel_dom"/>
    <property type="match status" value="1"/>
</dbReference>
<feature type="domain" description="Helicase C-terminal" evidence="3">
    <location>
        <begin position="647"/>
        <end position="816"/>
    </location>
</feature>
<dbReference type="CDD" id="cd18793">
    <property type="entry name" value="SF2_C_SNF"/>
    <property type="match status" value="1"/>
</dbReference>
<evidence type="ECO:0000259" key="3">
    <source>
        <dbReference type="PROSITE" id="PS51194"/>
    </source>
</evidence>
<dbReference type="InterPro" id="IPR000330">
    <property type="entry name" value="SNF2_N"/>
</dbReference>
<protein>
    <submittedName>
        <fullName evidence="4">Helicase</fullName>
    </submittedName>
</protein>
<dbReference type="SUPFAM" id="SSF52540">
    <property type="entry name" value="P-loop containing nucleoside triphosphate hydrolases"/>
    <property type="match status" value="2"/>
</dbReference>
<keyword evidence="4" id="KW-0067">ATP-binding</keyword>
<dbReference type="PANTHER" id="PTHR45766:SF6">
    <property type="entry name" value="SWI_SNF-RELATED MATRIX-ASSOCIATED ACTIN-DEPENDENT REGULATOR OF CHROMATIN SUBFAMILY A-LIKE PROTEIN 1"/>
    <property type="match status" value="1"/>
</dbReference>
<comment type="caution">
    <text evidence="4">The sequence shown here is derived from an EMBL/GenBank/DDBJ whole genome shotgun (WGS) entry which is preliminary data.</text>
</comment>
<evidence type="ECO:0000313" key="4">
    <source>
        <dbReference type="EMBL" id="MBC3803920.1"/>
    </source>
</evidence>
<proteinExistence type="predicted"/>
<keyword evidence="4" id="KW-0347">Helicase</keyword>
<dbReference type="Pfam" id="PF13091">
    <property type="entry name" value="PLDc_2"/>
    <property type="match status" value="1"/>
</dbReference>
<dbReference type="Gene3D" id="3.30.870.10">
    <property type="entry name" value="Endonuclease Chain A"/>
    <property type="match status" value="1"/>
</dbReference>
<accession>A0ABR6WU62</accession>
<keyword evidence="1" id="KW-0378">Hydrolase</keyword>
<dbReference type="Pfam" id="PF00271">
    <property type="entry name" value="Helicase_C"/>
    <property type="match status" value="1"/>
</dbReference>
<feature type="domain" description="Helicase ATP-binding" evidence="2">
    <location>
        <begin position="269"/>
        <end position="404"/>
    </location>
</feature>
<dbReference type="EMBL" id="WJBC01000006">
    <property type="protein sequence ID" value="MBC3803920.1"/>
    <property type="molecule type" value="Genomic_DNA"/>
</dbReference>
<dbReference type="InterPro" id="IPR014001">
    <property type="entry name" value="Helicase_ATP-bd"/>
</dbReference>
<dbReference type="InterPro" id="IPR001650">
    <property type="entry name" value="Helicase_C-like"/>
</dbReference>
<evidence type="ECO:0000313" key="5">
    <source>
        <dbReference type="Proteomes" id="UP000603234"/>
    </source>
</evidence>
<dbReference type="PANTHER" id="PTHR45766">
    <property type="entry name" value="DNA ANNEALING HELICASE AND ENDONUCLEASE ZRANB3 FAMILY MEMBER"/>
    <property type="match status" value="1"/>
</dbReference>
<dbReference type="CDD" id="cd09178">
    <property type="entry name" value="PLDc_N_Snf2_like"/>
    <property type="match status" value="1"/>
</dbReference>
<dbReference type="PROSITE" id="PS51194">
    <property type="entry name" value="HELICASE_CTER"/>
    <property type="match status" value="1"/>
</dbReference>
<dbReference type="Proteomes" id="UP000603234">
    <property type="component" value="Unassembled WGS sequence"/>
</dbReference>
<reference evidence="4 5" key="1">
    <citation type="journal article" date="2020" name="mSystems">
        <title>Defining Genomic and Predicted Metabolic Features of the Acetobacterium Genus.</title>
        <authorList>
            <person name="Ross D.E."/>
            <person name="Marshall C.W."/>
            <person name="Gulliver D."/>
            <person name="May H.D."/>
            <person name="Norman R.S."/>
        </authorList>
    </citation>
    <scope>NUCLEOTIDE SEQUENCE [LARGE SCALE GENOMIC DNA]</scope>
    <source>
        <strain evidence="4 5">DSM 8238</strain>
    </source>
</reference>
<dbReference type="GO" id="GO:0004386">
    <property type="term" value="F:helicase activity"/>
    <property type="evidence" value="ECO:0007669"/>
    <property type="project" value="UniProtKB-KW"/>
</dbReference>
<dbReference type="PROSITE" id="PS51192">
    <property type="entry name" value="HELICASE_ATP_BIND_1"/>
    <property type="match status" value="1"/>
</dbReference>
<dbReference type="InterPro" id="IPR049730">
    <property type="entry name" value="SNF2/RAD54-like_C"/>
</dbReference>
<dbReference type="SMART" id="SM00487">
    <property type="entry name" value="DEXDc"/>
    <property type="match status" value="1"/>
</dbReference>
<organism evidence="4 5">
    <name type="scientific">Acetobacterium fimetarium</name>
    <dbReference type="NCBI Taxonomy" id="52691"/>
    <lineage>
        <taxon>Bacteria</taxon>
        <taxon>Bacillati</taxon>
        <taxon>Bacillota</taxon>
        <taxon>Clostridia</taxon>
        <taxon>Eubacteriales</taxon>
        <taxon>Eubacteriaceae</taxon>
        <taxon>Acetobacterium</taxon>
    </lineage>
</organism>
<dbReference type="RefSeq" id="WP_186841810.1">
    <property type="nucleotide sequence ID" value="NZ_WJBC01000006.1"/>
</dbReference>
<dbReference type="InterPro" id="IPR027417">
    <property type="entry name" value="P-loop_NTPase"/>
</dbReference>
<evidence type="ECO:0000256" key="1">
    <source>
        <dbReference type="ARBA" id="ARBA00022801"/>
    </source>
</evidence>